<dbReference type="eggNOG" id="ENOG502QUY1">
    <property type="taxonomic scope" value="Eukaryota"/>
</dbReference>
<dbReference type="OrthoDB" id="1701699at2759"/>
<sequence length="238" mass="26911">MACHLRSASVPSSPRSNKTNIEDKLQILKAEISAPSATIETMIDGFRRLVGVYNNIEEIMCLPSSQITLCQKNQRKAVELELEHCLVLLDICNTIQESFSELTTRTQEMQLVLKRGDDKAVQAKIHSYIRLTNKAQKQFKKCASADQESCRVVMLLAEAREAAVSMLESSSQILLKQIVKPPSAKWPLIFKTFQKKQFTSEEQLQTLELDIVNLESGVRSLFRRLIQSRVSLLNALSM</sequence>
<evidence type="ECO:0000313" key="3">
    <source>
        <dbReference type="Proteomes" id="UP000008810"/>
    </source>
</evidence>
<protein>
    <submittedName>
        <fullName evidence="1 2">Uncharacterized protein</fullName>
    </submittedName>
</protein>
<dbReference type="AlphaFoldDB" id="I1I9C1"/>
<dbReference type="PANTHER" id="PTHR33070">
    <property type="entry name" value="OS06G0725500 PROTEIN"/>
    <property type="match status" value="1"/>
</dbReference>
<dbReference type="Proteomes" id="UP000008810">
    <property type="component" value="Chromosome 3"/>
</dbReference>
<dbReference type="EMBL" id="CM000882">
    <property type="protein sequence ID" value="KQJ99306.1"/>
    <property type="molecule type" value="Genomic_DNA"/>
</dbReference>
<dbReference type="EnsemblPlants" id="KQJ99306">
    <property type="protein sequence ID" value="KQJ99306"/>
    <property type="gene ID" value="BRADI_3g42510v3"/>
</dbReference>
<gene>
    <name evidence="2" type="primary">LOC112271507</name>
    <name evidence="1" type="ORF">BRADI_3g42510v3</name>
</gene>
<dbReference type="GO" id="GO:0048367">
    <property type="term" value="P:shoot system development"/>
    <property type="evidence" value="ECO:0007669"/>
    <property type="project" value="InterPro"/>
</dbReference>
<dbReference type="HOGENOM" id="CLU_017798_6_0_1"/>
<dbReference type="Gramene" id="KQJ99306">
    <property type="protein sequence ID" value="KQJ99306"/>
    <property type="gene ID" value="BRADI_3g42510v3"/>
</dbReference>
<evidence type="ECO:0000313" key="2">
    <source>
        <dbReference type="EnsemblPlants" id="KQJ99306"/>
    </source>
</evidence>
<dbReference type="GO" id="GO:0048364">
    <property type="term" value="P:root development"/>
    <property type="evidence" value="ECO:0007669"/>
    <property type="project" value="InterPro"/>
</dbReference>
<proteinExistence type="predicted"/>
<dbReference type="Pfam" id="PF03087">
    <property type="entry name" value="BPS1"/>
    <property type="match status" value="1"/>
</dbReference>
<organism evidence="1">
    <name type="scientific">Brachypodium distachyon</name>
    <name type="common">Purple false brome</name>
    <name type="synonym">Trachynia distachya</name>
    <dbReference type="NCBI Taxonomy" id="15368"/>
    <lineage>
        <taxon>Eukaryota</taxon>
        <taxon>Viridiplantae</taxon>
        <taxon>Streptophyta</taxon>
        <taxon>Embryophyta</taxon>
        <taxon>Tracheophyta</taxon>
        <taxon>Spermatophyta</taxon>
        <taxon>Magnoliopsida</taxon>
        <taxon>Liliopsida</taxon>
        <taxon>Poales</taxon>
        <taxon>Poaceae</taxon>
        <taxon>BOP clade</taxon>
        <taxon>Pooideae</taxon>
        <taxon>Stipodae</taxon>
        <taxon>Brachypodieae</taxon>
        <taxon>Brachypodium</taxon>
    </lineage>
</organism>
<reference evidence="1" key="2">
    <citation type="submission" date="2017-06" db="EMBL/GenBank/DDBJ databases">
        <title>WGS assembly of Brachypodium distachyon.</title>
        <authorList>
            <consortium name="The International Brachypodium Initiative"/>
            <person name="Lucas S."/>
            <person name="Harmon-Smith M."/>
            <person name="Lail K."/>
            <person name="Tice H."/>
            <person name="Grimwood J."/>
            <person name="Bruce D."/>
            <person name="Barry K."/>
            <person name="Shu S."/>
            <person name="Lindquist E."/>
            <person name="Wang M."/>
            <person name="Pitluck S."/>
            <person name="Vogel J.P."/>
            <person name="Garvin D.F."/>
            <person name="Mockler T.C."/>
            <person name="Schmutz J."/>
            <person name="Rokhsar D."/>
            <person name="Bevan M.W."/>
        </authorList>
    </citation>
    <scope>NUCLEOTIDE SEQUENCE</scope>
    <source>
        <strain evidence="1">Bd21</strain>
    </source>
</reference>
<dbReference type="STRING" id="15368.I1I9C1"/>
<accession>I1I9C1</accession>
<keyword evidence="3" id="KW-1185">Reference proteome</keyword>
<evidence type="ECO:0000313" key="1">
    <source>
        <dbReference type="EMBL" id="KQJ99306.1"/>
    </source>
</evidence>
<reference evidence="1 2" key="1">
    <citation type="journal article" date="2010" name="Nature">
        <title>Genome sequencing and analysis of the model grass Brachypodium distachyon.</title>
        <authorList>
            <consortium name="International Brachypodium Initiative"/>
        </authorList>
    </citation>
    <scope>NUCLEOTIDE SEQUENCE [LARGE SCALE GENOMIC DNA]</scope>
    <source>
        <strain evidence="1">Bd21</strain>
        <strain evidence="2">cv. Bd21</strain>
    </source>
</reference>
<dbReference type="PANTHER" id="PTHR33070:SF50">
    <property type="entry name" value="OS08G0553050 PROTEIN"/>
    <property type="match status" value="1"/>
</dbReference>
<dbReference type="RefSeq" id="XP_024316473.1">
    <property type="nucleotide sequence ID" value="XM_024460705.1"/>
</dbReference>
<dbReference type="InterPro" id="IPR004320">
    <property type="entry name" value="BPS1_pln"/>
</dbReference>
<name>I1I9C1_BRADI</name>
<dbReference type="GeneID" id="112271507"/>
<reference evidence="2" key="3">
    <citation type="submission" date="2018-08" db="UniProtKB">
        <authorList>
            <consortium name="EnsemblPlants"/>
        </authorList>
    </citation>
    <scope>IDENTIFICATION</scope>
    <source>
        <strain evidence="2">cv. Bd21</strain>
    </source>
</reference>
<dbReference type="OMA" id="QEEQLEC"/>